<dbReference type="GO" id="GO:0006412">
    <property type="term" value="P:translation"/>
    <property type="evidence" value="ECO:0007669"/>
    <property type="project" value="UniProtKB-UniRule"/>
</dbReference>
<keyword evidence="5 7" id="KW-0687">Ribonucleoprotein</keyword>
<evidence type="ECO:0000256" key="5">
    <source>
        <dbReference type="ARBA" id="ARBA00023274"/>
    </source>
</evidence>
<feature type="region of interest" description="Disordered" evidence="8">
    <location>
        <begin position="1"/>
        <end position="24"/>
    </location>
</feature>
<keyword evidence="11" id="KW-1185">Reference proteome</keyword>
<gene>
    <name evidence="7 10" type="primary">rplI</name>
    <name evidence="10" type="ORF">Mal64_18850</name>
</gene>
<comment type="similarity">
    <text evidence="1 7">Belongs to the bacterial ribosomal protein bL9 family.</text>
</comment>
<dbReference type="InterPro" id="IPR036791">
    <property type="entry name" value="Ribosomal_bL9_C_sf"/>
</dbReference>
<comment type="function">
    <text evidence="7">Binds to the 23S rRNA.</text>
</comment>
<dbReference type="Gene3D" id="3.40.5.10">
    <property type="entry name" value="Ribosomal protein L9, N-terminal domain"/>
    <property type="match status" value="1"/>
</dbReference>
<dbReference type="InterPro" id="IPR036935">
    <property type="entry name" value="Ribosomal_bL9_N_sf"/>
</dbReference>
<dbReference type="SUPFAM" id="SSF55658">
    <property type="entry name" value="L9 N-domain-like"/>
    <property type="match status" value="1"/>
</dbReference>
<dbReference type="PROSITE" id="PS00651">
    <property type="entry name" value="RIBOSOMAL_L9"/>
    <property type="match status" value="1"/>
</dbReference>
<proteinExistence type="inferred from homology"/>
<keyword evidence="3 7" id="KW-0694">RNA-binding</keyword>
<accession>A0A5C5ZLS4</accession>
<feature type="domain" description="Ribosomal protein L9" evidence="9">
    <location>
        <begin position="40"/>
        <end position="67"/>
    </location>
</feature>
<dbReference type="InterPro" id="IPR020594">
    <property type="entry name" value="Ribosomal_bL9_bac/chp"/>
</dbReference>
<dbReference type="SUPFAM" id="SSF55653">
    <property type="entry name" value="Ribosomal protein L9 C-domain"/>
    <property type="match status" value="1"/>
</dbReference>
<dbReference type="EMBL" id="SJPQ01000002">
    <property type="protein sequence ID" value="TWT88404.1"/>
    <property type="molecule type" value="Genomic_DNA"/>
</dbReference>
<dbReference type="InterPro" id="IPR000244">
    <property type="entry name" value="Ribosomal_bL9"/>
</dbReference>
<comment type="caution">
    <text evidence="10">The sequence shown here is derived from an EMBL/GenBank/DDBJ whole genome shotgun (WGS) entry which is preliminary data.</text>
</comment>
<evidence type="ECO:0000313" key="11">
    <source>
        <dbReference type="Proteomes" id="UP000315440"/>
    </source>
</evidence>
<protein>
    <recommendedName>
        <fullName evidence="6 7">Large ribosomal subunit protein bL9</fullName>
    </recommendedName>
</protein>
<dbReference type="RefSeq" id="WP_146399437.1">
    <property type="nucleotide sequence ID" value="NZ_SJPQ01000002.1"/>
</dbReference>
<dbReference type="AlphaFoldDB" id="A0A5C5ZLS4"/>
<evidence type="ECO:0000313" key="10">
    <source>
        <dbReference type="EMBL" id="TWT88404.1"/>
    </source>
</evidence>
<dbReference type="Pfam" id="PF01281">
    <property type="entry name" value="Ribosomal_L9_N"/>
    <property type="match status" value="1"/>
</dbReference>
<dbReference type="Proteomes" id="UP000315440">
    <property type="component" value="Unassembled WGS sequence"/>
</dbReference>
<dbReference type="Pfam" id="PF03948">
    <property type="entry name" value="Ribosomal_L9_C"/>
    <property type="match status" value="1"/>
</dbReference>
<sequence>MATTKKQKKIKRADSRPKRLPKGPTGGIELLLIQSVEHLGHQGDVIEVRPGYALNYLVPEGLATIATDHHKRMVEKHKAKLLEIERQRQGELRAQAAEIGKQSVTIEANATSDGHLYGSVGAAEIVAALKKNNVTLAAEQIKLEGPLKELGLYTIKIRFSSEVDGELKVWVVPTVGADDK</sequence>
<dbReference type="InterPro" id="IPR020069">
    <property type="entry name" value="Ribosomal_bL9_C"/>
</dbReference>
<evidence type="ECO:0000256" key="2">
    <source>
        <dbReference type="ARBA" id="ARBA00022730"/>
    </source>
</evidence>
<evidence type="ECO:0000256" key="6">
    <source>
        <dbReference type="ARBA" id="ARBA00035292"/>
    </source>
</evidence>
<organism evidence="10 11">
    <name type="scientific">Pseudobythopirellula maris</name>
    <dbReference type="NCBI Taxonomy" id="2527991"/>
    <lineage>
        <taxon>Bacteria</taxon>
        <taxon>Pseudomonadati</taxon>
        <taxon>Planctomycetota</taxon>
        <taxon>Planctomycetia</taxon>
        <taxon>Pirellulales</taxon>
        <taxon>Lacipirellulaceae</taxon>
        <taxon>Pseudobythopirellula</taxon>
    </lineage>
</organism>
<name>A0A5C5ZLS4_9BACT</name>
<evidence type="ECO:0000256" key="8">
    <source>
        <dbReference type="SAM" id="MobiDB-lite"/>
    </source>
</evidence>
<dbReference type="NCBIfam" id="TIGR00158">
    <property type="entry name" value="L9"/>
    <property type="match status" value="1"/>
</dbReference>
<evidence type="ECO:0000256" key="1">
    <source>
        <dbReference type="ARBA" id="ARBA00010605"/>
    </source>
</evidence>
<dbReference type="Gene3D" id="3.10.430.100">
    <property type="entry name" value="Ribosomal protein L9, C-terminal domain"/>
    <property type="match status" value="1"/>
</dbReference>
<dbReference type="GO" id="GO:0003735">
    <property type="term" value="F:structural constituent of ribosome"/>
    <property type="evidence" value="ECO:0007669"/>
    <property type="project" value="InterPro"/>
</dbReference>
<dbReference type="InterPro" id="IPR009027">
    <property type="entry name" value="Ribosomal_bL9/RNase_H1_N"/>
</dbReference>
<dbReference type="HAMAP" id="MF_00503">
    <property type="entry name" value="Ribosomal_bL9"/>
    <property type="match status" value="1"/>
</dbReference>
<keyword evidence="4 7" id="KW-0689">Ribosomal protein</keyword>
<evidence type="ECO:0000256" key="4">
    <source>
        <dbReference type="ARBA" id="ARBA00022980"/>
    </source>
</evidence>
<evidence type="ECO:0000256" key="7">
    <source>
        <dbReference type="HAMAP-Rule" id="MF_00503"/>
    </source>
</evidence>
<dbReference type="GO" id="GO:0019843">
    <property type="term" value="F:rRNA binding"/>
    <property type="evidence" value="ECO:0007669"/>
    <property type="project" value="UniProtKB-UniRule"/>
</dbReference>
<evidence type="ECO:0000256" key="3">
    <source>
        <dbReference type="ARBA" id="ARBA00022884"/>
    </source>
</evidence>
<dbReference type="GO" id="GO:0005840">
    <property type="term" value="C:ribosome"/>
    <property type="evidence" value="ECO:0007669"/>
    <property type="project" value="UniProtKB-KW"/>
</dbReference>
<dbReference type="GO" id="GO:1990904">
    <property type="term" value="C:ribonucleoprotein complex"/>
    <property type="evidence" value="ECO:0007669"/>
    <property type="project" value="UniProtKB-KW"/>
</dbReference>
<dbReference type="InterPro" id="IPR020070">
    <property type="entry name" value="Ribosomal_bL9_N"/>
</dbReference>
<dbReference type="OrthoDB" id="9788336at2"/>
<dbReference type="PANTHER" id="PTHR21368">
    <property type="entry name" value="50S RIBOSOMAL PROTEIN L9"/>
    <property type="match status" value="1"/>
</dbReference>
<reference evidence="10 11" key="1">
    <citation type="submission" date="2019-02" db="EMBL/GenBank/DDBJ databases">
        <title>Deep-cultivation of Planctomycetes and their phenomic and genomic characterization uncovers novel biology.</title>
        <authorList>
            <person name="Wiegand S."/>
            <person name="Jogler M."/>
            <person name="Boedeker C."/>
            <person name="Pinto D."/>
            <person name="Vollmers J."/>
            <person name="Rivas-Marin E."/>
            <person name="Kohn T."/>
            <person name="Peeters S.H."/>
            <person name="Heuer A."/>
            <person name="Rast P."/>
            <person name="Oberbeckmann S."/>
            <person name="Bunk B."/>
            <person name="Jeske O."/>
            <person name="Meyerdierks A."/>
            <person name="Storesund J.E."/>
            <person name="Kallscheuer N."/>
            <person name="Luecker S."/>
            <person name="Lage O.M."/>
            <person name="Pohl T."/>
            <person name="Merkel B.J."/>
            <person name="Hornburger P."/>
            <person name="Mueller R.-W."/>
            <person name="Bruemmer F."/>
            <person name="Labrenz M."/>
            <person name="Spormann A.M."/>
            <person name="Op Den Camp H."/>
            <person name="Overmann J."/>
            <person name="Amann R."/>
            <person name="Jetten M.S.M."/>
            <person name="Mascher T."/>
            <person name="Medema M.H."/>
            <person name="Devos D.P."/>
            <person name="Kaster A.-K."/>
            <person name="Ovreas L."/>
            <person name="Rohde M."/>
            <person name="Galperin M.Y."/>
            <person name="Jogler C."/>
        </authorList>
    </citation>
    <scope>NUCLEOTIDE SEQUENCE [LARGE SCALE GENOMIC DNA]</scope>
    <source>
        <strain evidence="10 11">Mal64</strain>
    </source>
</reference>
<keyword evidence="2 7" id="KW-0699">rRNA-binding</keyword>
<evidence type="ECO:0000259" key="9">
    <source>
        <dbReference type="PROSITE" id="PS00651"/>
    </source>
</evidence>
<feature type="compositionally biased region" description="Basic residues" evidence="8">
    <location>
        <begin position="1"/>
        <end position="11"/>
    </location>
</feature>